<gene>
    <name evidence="3" type="ORF">AMS68_002666</name>
</gene>
<reference evidence="3 4" key="1">
    <citation type="journal article" date="2016" name="Sci. Rep.">
        <title>Peltaster fructicola genome reveals evolution from an invasive phytopathogen to an ectophytic parasite.</title>
        <authorList>
            <person name="Xu C."/>
            <person name="Chen H."/>
            <person name="Gleason M.L."/>
            <person name="Xu J.R."/>
            <person name="Liu H."/>
            <person name="Zhang R."/>
            <person name="Sun G."/>
        </authorList>
    </citation>
    <scope>NUCLEOTIDE SEQUENCE [LARGE SCALE GENOMIC DNA]</scope>
    <source>
        <strain evidence="3 4">LNHT1506</strain>
    </source>
</reference>
<evidence type="ECO:0000313" key="4">
    <source>
        <dbReference type="Proteomes" id="UP000503462"/>
    </source>
</evidence>
<accession>A0A6H0XR94</accession>
<dbReference type="Pfam" id="PF24864">
    <property type="entry name" value="DUF7730"/>
    <property type="match status" value="1"/>
</dbReference>
<sequence length="316" mass="35980">MGSLLRAASDPQHHSSRMTDPPRRSARQLAARAEKPASQISRKRPSRLLNSAWTRKDTLASRNAAESPLLRLPPEIKNQIYGYVLGGNEVHVWPQPTHGSDIIVSVCKELESEWQFSSNIRYTASRGLNLRETSSFWLRHYACVVGCKHNRLSLDLRVLLVCRQIHNEACLIPFTHNTFLVYMVDGFRRWQARLIPAQLRAVQSIIAHFDVYSHDLPPSVAKDLPRLQRLCLYYELDAYSTIESMETVYKQAAEHLGGHKPSWERLAAKHVQVAMTFQFISRATLYADTYDDAFEVRPSCADEACATIEAKIASNY</sequence>
<dbReference type="PANTHER" id="PTHR38790">
    <property type="entry name" value="2EXR DOMAIN-CONTAINING PROTEIN-RELATED"/>
    <property type="match status" value="1"/>
</dbReference>
<evidence type="ECO:0000256" key="1">
    <source>
        <dbReference type="SAM" id="MobiDB-lite"/>
    </source>
</evidence>
<dbReference type="Proteomes" id="UP000503462">
    <property type="component" value="Chromosome 2"/>
</dbReference>
<dbReference type="AlphaFoldDB" id="A0A6H0XR94"/>
<dbReference type="EMBL" id="CP051140">
    <property type="protein sequence ID" value="QIW97148.1"/>
    <property type="molecule type" value="Genomic_DNA"/>
</dbReference>
<proteinExistence type="predicted"/>
<dbReference type="PANTHER" id="PTHR38790:SF4">
    <property type="entry name" value="2EXR DOMAIN-CONTAINING PROTEIN"/>
    <property type="match status" value="1"/>
</dbReference>
<name>A0A6H0XR94_9PEZI</name>
<protein>
    <recommendedName>
        <fullName evidence="2">DUF7730 domain-containing protein</fullName>
    </recommendedName>
</protein>
<evidence type="ECO:0000313" key="3">
    <source>
        <dbReference type="EMBL" id="QIW97148.1"/>
    </source>
</evidence>
<feature type="region of interest" description="Disordered" evidence="1">
    <location>
        <begin position="1"/>
        <end position="46"/>
    </location>
</feature>
<keyword evidence="4" id="KW-1185">Reference proteome</keyword>
<feature type="domain" description="DUF7730" evidence="2">
    <location>
        <begin position="65"/>
        <end position="216"/>
    </location>
</feature>
<dbReference type="InterPro" id="IPR056632">
    <property type="entry name" value="DUF7730"/>
</dbReference>
<organism evidence="3 4">
    <name type="scientific">Peltaster fructicola</name>
    <dbReference type="NCBI Taxonomy" id="286661"/>
    <lineage>
        <taxon>Eukaryota</taxon>
        <taxon>Fungi</taxon>
        <taxon>Dikarya</taxon>
        <taxon>Ascomycota</taxon>
        <taxon>Pezizomycotina</taxon>
        <taxon>Dothideomycetes</taxon>
        <taxon>Dothideomycetes incertae sedis</taxon>
        <taxon>Peltaster</taxon>
    </lineage>
</organism>
<evidence type="ECO:0000259" key="2">
    <source>
        <dbReference type="Pfam" id="PF24864"/>
    </source>
</evidence>
<dbReference type="OrthoDB" id="5413827at2759"/>